<dbReference type="AlphaFoldDB" id="D3AQN8"/>
<dbReference type="InterPro" id="IPR001647">
    <property type="entry name" value="HTH_TetR"/>
</dbReference>
<evidence type="ECO:0000313" key="5">
    <source>
        <dbReference type="Proteomes" id="UP000004968"/>
    </source>
</evidence>
<name>D3AQN8_9FIRM</name>
<dbReference type="PROSITE" id="PS50977">
    <property type="entry name" value="HTH_TETR_2"/>
    <property type="match status" value="1"/>
</dbReference>
<keyword evidence="1 2" id="KW-0238">DNA-binding</keyword>
<gene>
    <name evidence="4" type="ORF">CLOSTHATH_05944</name>
</gene>
<evidence type="ECO:0000259" key="3">
    <source>
        <dbReference type="PROSITE" id="PS50977"/>
    </source>
</evidence>
<dbReference type="PANTHER" id="PTHR43479:SF11">
    <property type="entry name" value="ACREF_ENVCD OPERON REPRESSOR-RELATED"/>
    <property type="match status" value="1"/>
</dbReference>
<reference evidence="4 5" key="1">
    <citation type="submission" date="2010-01" db="EMBL/GenBank/DDBJ databases">
        <authorList>
            <person name="Weinstock G."/>
            <person name="Sodergren E."/>
            <person name="Clifton S."/>
            <person name="Fulton L."/>
            <person name="Fulton B."/>
            <person name="Courtney L."/>
            <person name="Fronick C."/>
            <person name="Harrison M."/>
            <person name="Strong C."/>
            <person name="Farmer C."/>
            <person name="Delahaunty K."/>
            <person name="Markovic C."/>
            <person name="Hall O."/>
            <person name="Minx P."/>
            <person name="Tomlinson C."/>
            <person name="Mitreva M."/>
            <person name="Nelson J."/>
            <person name="Hou S."/>
            <person name="Wollam A."/>
            <person name="Pepin K.H."/>
            <person name="Johnson M."/>
            <person name="Bhonagiri V."/>
            <person name="Nash W.E."/>
            <person name="Warren W."/>
            <person name="Chinwalla A."/>
            <person name="Mardis E.R."/>
            <person name="Wilson R.K."/>
        </authorList>
    </citation>
    <scope>NUCLEOTIDE SEQUENCE [LARGE SCALE GENOMIC DNA]</scope>
    <source>
        <strain evidence="4 5">DSM 13479</strain>
    </source>
</reference>
<evidence type="ECO:0000313" key="4">
    <source>
        <dbReference type="EMBL" id="EFC95869.1"/>
    </source>
</evidence>
<sequence>MYTGTNPAALRSRDEIVQAFLTLLENTSLENMAVKQLMEATDLSRQTFYQIFNSKEEILEYYFDTIFSHFIIDFKKHTIHNLCDAAKIFFAFFEKYKPTLKLIIQNGKSCVIQRKCREYLRNEEFIQYHLQGIRSDQDQDYSTTFVISGIVAMLEQWIREDFTTAPSANDLALLVCRITGMPTATQ</sequence>
<dbReference type="EMBL" id="ACIO01000665">
    <property type="protein sequence ID" value="EFC95869.1"/>
    <property type="molecule type" value="Genomic_DNA"/>
</dbReference>
<dbReference type="InterPro" id="IPR050624">
    <property type="entry name" value="HTH-type_Tx_Regulator"/>
</dbReference>
<accession>D3AQN8</accession>
<dbReference type="RefSeq" id="WP_006776360.1">
    <property type="nucleotide sequence ID" value="NZ_GG667788.1"/>
</dbReference>
<dbReference type="Gene3D" id="1.10.357.10">
    <property type="entry name" value="Tetracycline Repressor, domain 2"/>
    <property type="match status" value="1"/>
</dbReference>
<proteinExistence type="predicted"/>
<protein>
    <recommendedName>
        <fullName evidence="3">HTH tetR-type domain-containing protein</fullName>
    </recommendedName>
</protein>
<dbReference type="Proteomes" id="UP000004968">
    <property type="component" value="Unassembled WGS sequence"/>
</dbReference>
<evidence type="ECO:0000256" key="1">
    <source>
        <dbReference type="ARBA" id="ARBA00023125"/>
    </source>
</evidence>
<dbReference type="GeneID" id="93150406"/>
<feature type="domain" description="HTH tetR-type" evidence="3">
    <location>
        <begin position="10"/>
        <end position="70"/>
    </location>
</feature>
<dbReference type="HOGENOM" id="CLU_087539_6_0_9"/>
<dbReference type="PANTHER" id="PTHR43479">
    <property type="entry name" value="ACREF/ENVCD OPERON REPRESSOR-RELATED"/>
    <property type="match status" value="1"/>
</dbReference>
<organism evidence="4 5">
    <name type="scientific">Hungatella hathewayi DSM 13479</name>
    <dbReference type="NCBI Taxonomy" id="566550"/>
    <lineage>
        <taxon>Bacteria</taxon>
        <taxon>Bacillati</taxon>
        <taxon>Bacillota</taxon>
        <taxon>Clostridia</taxon>
        <taxon>Lachnospirales</taxon>
        <taxon>Lachnospiraceae</taxon>
        <taxon>Hungatella</taxon>
    </lineage>
</organism>
<comment type="caution">
    <text evidence="4">The sequence shown here is derived from an EMBL/GenBank/DDBJ whole genome shotgun (WGS) entry which is preliminary data.</text>
</comment>
<dbReference type="GO" id="GO:0003677">
    <property type="term" value="F:DNA binding"/>
    <property type="evidence" value="ECO:0007669"/>
    <property type="project" value="UniProtKB-UniRule"/>
</dbReference>
<dbReference type="InterPro" id="IPR009057">
    <property type="entry name" value="Homeodomain-like_sf"/>
</dbReference>
<feature type="DNA-binding region" description="H-T-H motif" evidence="2">
    <location>
        <begin position="33"/>
        <end position="52"/>
    </location>
</feature>
<dbReference type="SUPFAM" id="SSF46689">
    <property type="entry name" value="Homeodomain-like"/>
    <property type="match status" value="1"/>
</dbReference>
<evidence type="ECO:0000256" key="2">
    <source>
        <dbReference type="PROSITE-ProRule" id="PRU00335"/>
    </source>
</evidence>